<sequence length="150" mass="17253">MRRERKAVDQSGVQFSDQWQGPAINGRPHGSYYMGMSATIGQILGPGSSKWLEWRTYQFPDPGTWLHRSTCWELSSASLKDSQFPTLHLPENENPEIQQQEWRQGVTTNGYKSKEDSDNPTVSRDPGPWPPCESLDVKICLLLWRHRCLH</sequence>
<evidence type="ECO:0000313" key="2">
    <source>
        <dbReference type="EMBL" id="KZS98296.1"/>
    </source>
</evidence>
<name>A0A164ZZW9_9AGAM</name>
<accession>A0A164ZZW9</accession>
<reference evidence="2 3" key="1">
    <citation type="journal article" date="2016" name="Mol. Biol. Evol.">
        <title>Comparative Genomics of Early-Diverging Mushroom-Forming Fungi Provides Insights into the Origins of Lignocellulose Decay Capabilities.</title>
        <authorList>
            <person name="Nagy L.G."/>
            <person name="Riley R."/>
            <person name="Tritt A."/>
            <person name="Adam C."/>
            <person name="Daum C."/>
            <person name="Floudas D."/>
            <person name="Sun H."/>
            <person name="Yadav J.S."/>
            <person name="Pangilinan J."/>
            <person name="Larsson K.H."/>
            <person name="Matsuura K."/>
            <person name="Barry K."/>
            <person name="Labutti K."/>
            <person name="Kuo R."/>
            <person name="Ohm R.A."/>
            <person name="Bhattacharya S.S."/>
            <person name="Shirouzu T."/>
            <person name="Yoshinaga Y."/>
            <person name="Martin F.M."/>
            <person name="Grigoriev I.V."/>
            <person name="Hibbett D.S."/>
        </authorList>
    </citation>
    <scope>NUCLEOTIDE SEQUENCE [LARGE SCALE GENOMIC DNA]</scope>
    <source>
        <strain evidence="2 3">HHB9708</strain>
    </source>
</reference>
<keyword evidence="3" id="KW-1185">Reference proteome</keyword>
<protein>
    <submittedName>
        <fullName evidence="2">Uncharacterized protein</fullName>
    </submittedName>
</protein>
<gene>
    <name evidence="2" type="ORF">SISNIDRAFT_448500</name>
</gene>
<evidence type="ECO:0000313" key="3">
    <source>
        <dbReference type="Proteomes" id="UP000076722"/>
    </source>
</evidence>
<dbReference type="Proteomes" id="UP000076722">
    <property type="component" value="Unassembled WGS sequence"/>
</dbReference>
<dbReference type="EMBL" id="KV419395">
    <property type="protein sequence ID" value="KZS98296.1"/>
    <property type="molecule type" value="Genomic_DNA"/>
</dbReference>
<organism evidence="2 3">
    <name type="scientific">Sistotremastrum niveocremeum HHB9708</name>
    <dbReference type="NCBI Taxonomy" id="1314777"/>
    <lineage>
        <taxon>Eukaryota</taxon>
        <taxon>Fungi</taxon>
        <taxon>Dikarya</taxon>
        <taxon>Basidiomycota</taxon>
        <taxon>Agaricomycotina</taxon>
        <taxon>Agaricomycetes</taxon>
        <taxon>Sistotremastrales</taxon>
        <taxon>Sistotremastraceae</taxon>
        <taxon>Sertulicium</taxon>
        <taxon>Sertulicium niveocremeum</taxon>
    </lineage>
</organism>
<dbReference type="AlphaFoldDB" id="A0A164ZZW9"/>
<proteinExistence type="predicted"/>
<feature type="region of interest" description="Disordered" evidence="1">
    <location>
        <begin position="89"/>
        <end position="128"/>
    </location>
</feature>
<evidence type="ECO:0000256" key="1">
    <source>
        <dbReference type="SAM" id="MobiDB-lite"/>
    </source>
</evidence>
<feature type="region of interest" description="Disordered" evidence="1">
    <location>
        <begin position="1"/>
        <end position="21"/>
    </location>
</feature>